<name>A0ABS3Z513_9BACT</name>
<dbReference type="RefSeq" id="WP_209143620.1">
    <property type="nucleotide sequence ID" value="NZ_JAGHKO010000017.1"/>
</dbReference>
<dbReference type="InterPro" id="IPR015443">
    <property type="entry name" value="Aldose_1-epimerase"/>
</dbReference>
<dbReference type="EC" id="5.1.3.3" evidence="6 11"/>
<evidence type="ECO:0000256" key="9">
    <source>
        <dbReference type="ARBA" id="ARBA00023235"/>
    </source>
</evidence>
<dbReference type="PROSITE" id="PS00545">
    <property type="entry name" value="ALDOSE_1_EPIMERASE"/>
    <property type="match status" value="1"/>
</dbReference>
<dbReference type="InterPro" id="IPR008183">
    <property type="entry name" value="Aldose_1/G6P_1-epimerase"/>
</dbReference>
<evidence type="ECO:0000256" key="10">
    <source>
        <dbReference type="ARBA" id="ARBA00023277"/>
    </source>
</evidence>
<dbReference type="PANTHER" id="PTHR10091">
    <property type="entry name" value="ALDOSE-1-EPIMERASE"/>
    <property type="match status" value="1"/>
</dbReference>
<dbReference type="PIRSF" id="PIRSF005096">
    <property type="entry name" value="GALM"/>
    <property type="match status" value="1"/>
</dbReference>
<keyword evidence="9 11" id="KW-0413">Isomerase</keyword>
<comment type="caution">
    <text evidence="13">The sequence shown here is derived from an EMBL/GenBank/DDBJ whole genome shotgun (WGS) entry which is preliminary data.</text>
</comment>
<evidence type="ECO:0000256" key="12">
    <source>
        <dbReference type="SAM" id="SignalP"/>
    </source>
</evidence>
<comment type="catalytic activity">
    <reaction evidence="1 11">
        <text>alpha-D-glucose = beta-D-glucose</text>
        <dbReference type="Rhea" id="RHEA:10264"/>
        <dbReference type="ChEBI" id="CHEBI:15903"/>
        <dbReference type="ChEBI" id="CHEBI:17925"/>
        <dbReference type="EC" id="5.1.3.3"/>
    </reaction>
</comment>
<accession>A0ABS3Z513</accession>
<proteinExistence type="inferred from homology"/>
<dbReference type="SUPFAM" id="SSF74650">
    <property type="entry name" value="Galactose mutarotase-like"/>
    <property type="match status" value="1"/>
</dbReference>
<evidence type="ECO:0000256" key="8">
    <source>
        <dbReference type="ARBA" id="ARBA00022837"/>
    </source>
</evidence>
<dbReference type="InterPro" id="IPR014718">
    <property type="entry name" value="GH-type_carb-bd"/>
</dbReference>
<dbReference type="Proteomes" id="UP000677244">
    <property type="component" value="Unassembled WGS sequence"/>
</dbReference>
<evidence type="ECO:0000256" key="6">
    <source>
        <dbReference type="ARBA" id="ARBA00013185"/>
    </source>
</evidence>
<evidence type="ECO:0000256" key="4">
    <source>
        <dbReference type="ARBA" id="ARBA00006206"/>
    </source>
</evidence>
<keyword evidence="8" id="KW-0106">Calcium</keyword>
<feature type="signal peptide" evidence="12">
    <location>
        <begin position="1"/>
        <end position="20"/>
    </location>
</feature>
<comment type="subunit">
    <text evidence="5">Monomer.</text>
</comment>
<comment type="cofactor">
    <cofactor evidence="2">
        <name>Ca(2+)</name>
        <dbReference type="ChEBI" id="CHEBI:29108"/>
    </cofactor>
</comment>
<evidence type="ECO:0000313" key="13">
    <source>
        <dbReference type="EMBL" id="MBO9204745.1"/>
    </source>
</evidence>
<dbReference type="InterPro" id="IPR011013">
    <property type="entry name" value="Gal_mutarotase_sf_dom"/>
</dbReference>
<comment type="similarity">
    <text evidence="4 11">Belongs to the aldose epimerase family.</text>
</comment>
<dbReference type="EMBL" id="JAGHKO010000017">
    <property type="protein sequence ID" value="MBO9204745.1"/>
    <property type="molecule type" value="Genomic_DNA"/>
</dbReference>
<dbReference type="InterPro" id="IPR018052">
    <property type="entry name" value="Ald1_epimerase_CS"/>
</dbReference>
<dbReference type="PANTHER" id="PTHR10091:SF0">
    <property type="entry name" value="GALACTOSE MUTAROTASE"/>
    <property type="match status" value="1"/>
</dbReference>
<sequence>MNKLICQVALLALLTGAASCGGENKQPSTENSQDMIKAGVTTKEWGETDGKKVQLFTLTNKNGVTVSITNYGGIVTSWVTPEKSGNKSSIVVGMESLADYLKKPPYFGALIGRYGNRIGDAKFKLDGKTYTLAANNGKNNLHGGNKGFDKVVWDATPAADSTPALTLTYLSKDGEEGFPGNLKVTVVYTLTDDDALNIDYTAETDKATPVNLTNHSYFNLTGSTENTILNHSLQINGDHYTPVDTTLIPTGEIKAVKGTPFDFTKAETIGARIDSVPGGYDHNFVLNRTDSTLQLAATLSDTTSGRKLEVFTTEPGIQFYSGNFLDGTFTSGGKPVKLRSALCLETQHFPDSPNKPKFPTTILQPGQKYHTVTKYKVSLQ</sequence>
<evidence type="ECO:0000313" key="14">
    <source>
        <dbReference type="Proteomes" id="UP000677244"/>
    </source>
</evidence>
<evidence type="ECO:0000256" key="7">
    <source>
        <dbReference type="ARBA" id="ARBA00014165"/>
    </source>
</evidence>
<evidence type="ECO:0000256" key="5">
    <source>
        <dbReference type="ARBA" id="ARBA00011245"/>
    </source>
</evidence>
<keyword evidence="12" id="KW-0732">Signal</keyword>
<dbReference type="InterPro" id="IPR047215">
    <property type="entry name" value="Galactose_mutarotase-like"/>
</dbReference>
<dbReference type="Gene3D" id="2.70.98.10">
    <property type="match status" value="1"/>
</dbReference>
<dbReference type="CDD" id="cd09019">
    <property type="entry name" value="galactose_mutarotase_like"/>
    <property type="match status" value="1"/>
</dbReference>
<gene>
    <name evidence="13" type="ORF">J7I42_30935</name>
</gene>
<evidence type="ECO:0000256" key="2">
    <source>
        <dbReference type="ARBA" id="ARBA00001913"/>
    </source>
</evidence>
<dbReference type="NCBIfam" id="NF008277">
    <property type="entry name" value="PRK11055.1"/>
    <property type="match status" value="1"/>
</dbReference>
<evidence type="ECO:0000256" key="1">
    <source>
        <dbReference type="ARBA" id="ARBA00001614"/>
    </source>
</evidence>
<dbReference type="Pfam" id="PF01263">
    <property type="entry name" value="Aldose_epim"/>
    <property type="match status" value="1"/>
</dbReference>
<reference evidence="13 14" key="1">
    <citation type="submission" date="2021-03" db="EMBL/GenBank/DDBJ databases">
        <title>Assistant Professor.</title>
        <authorList>
            <person name="Huq M.A."/>
        </authorList>
    </citation>
    <scope>NUCLEOTIDE SEQUENCE [LARGE SCALE GENOMIC DNA]</scope>
    <source>
        <strain evidence="13 14">MAH-29</strain>
    </source>
</reference>
<comment type="pathway">
    <text evidence="3 11">Carbohydrate metabolism; hexose metabolism.</text>
</comment>
<evidence type="ECO:0000256" key="3">
    <source>
        <dbReference type="ARBA" id="ARBA00005028"/>
    </source>
</evidence>
<evidence type="ECO:0000256" key="11">
    <source>
        <dbReference type="PIRNR" id="PIRNR005096"/>
    </source>
</evidence>
<keyword evidence="10 11" id="KW-0119">Carbohydrate metabolism</keyword>
<feature type="chain" id="PRO_5046817951" description="Aldose 1-epimerase" evidence="12">
    <location>
        <begin position="21"/>
        <end position="380"/>
    </location>
</feature>
<organism evidence="13 14">
    <name type="scientific">Niastella soli</name>
    <dbReference type="NCBI Taxonomy" id="2821487"/>
    <lineage>
        <taxon>Bacteria</taxon>
        <taxon>Pseudomonadati</taxon>
        <taxon>Bacteroidota</taxon>
        <taxon>Chitinophagia</taxon>
        <taxon>Chitinophagales</taxon>
        <taxon>Chitinophagaceae</taxon>
        <taxon>Niastella</taxon>
    </lineage>
</organism>
<keyword evidence="14" id="KW-1185">Reference proteome</keyword>
<protein>
    <recommendedName>
        <fullName evidence="7 11">Aldose 1-epimerase</fullName>
        <ecNumber evidence="6 11">5.1.3.3</ecNumber>
    </recommendedName>
</protein>
<dbReference type="PROSITE" id="PS51257">
    <property type="entry name" value="PROKAR_LIPOPROTEIN"/>
    <property type="match status" value="1"/>
</dbReference>